<dbReference type="Pfam" id="PF00754">
    <property type="entry name" value="F5_F8_type_C"/>
    <property type="match status" value="2"/>
</dbReference>
<dbReference type="RefSeq" id="WP_343761618.1">
    <property type="nucleotide sequence ID" value="NZ_BAAACG010000010.1"/>
</dbReference>
<dbReference type="PROSITE" id="PS50231">
    <property type="entry name" value="RICIN_B_LECTIN"/>
    <property type="match status" value="1"/>
</dbReference>
<sequence length="2124" mass="237945">MITKKHKRISLLVFVSMLFSLLPVNTFNVSASSNEVSLPTLTEAVKYSEFFSELTTFINEKVGDDTSKGTLTNYLKDANFEKAIAQREFIRKAGASTIEEFANTQEKKNFINWVLNNEEAMSLFLEGGEAESTYLKALNLWFEIFTKDSDSHSGYELRLAVATAVKLGNGVPKWYTKRTLVTPYERYEYYKVREAEGKFPISMKTRTVWELRNIVKAPCSNWDLDYARDILHKGRYSTQKQRVSISRPPYTATSIYKDKNGNPYSVFRASGDQFFGPDATLKEVRKIGGVCGTQSKFSSIVNNAFGIPAFNVGQPGHAAYVYHSPKSVGNWDLGYNISGWGKSGNRQSKYVPYTNYSDVSNRPAYWFAYEAAREDEEALHKSHQLKWIATALKDYSKAQSVRKVAIEIDKWNVDIWRDYVNAVKNLWNKAKADTKIPSNKITATATSSHSSSQGASKAIDGNSSTIWHTKYGRNKANLPQSITLTFDKEYEISRFEYYPRKSGSNGRITEYNLYTSLDGKNYSLVSHGTWSDNSSTKTVQFETRNAKYVKLEALKGHGGYATASEIKVYRPFKDKPISQKEREELGDFIIAELGEQPRVAYDLFRSVKGLIINKEISREKYQEYIVNLNSMIYKAYSINSKQKQIAQEVKNSITSSGLTLADFNFDGSNAGRIMKSKTDSEYSLDGGKTFKPITEDNMKLSPEEIESITAENNIKIRIKGTDKYVTIPINKRPNLPQIQANDDINRIFGLNEEVYFSTDNGKTWTQYKDESSLPDLSGDLKFIVKIPAKGKTLRSVIKTYNFTTKVNPSLILPSEIIDIKTDVVKSNSTKCIYNGNIFSYFHTNYDENKRKFPQSVTLELKEPSDIYKLEYVPRQSSITHGRISQYNIYTSFDGKNFTLVSKGTWAKDMTTKTAEFNSKGVKFVKFEALAAEKNYISIGELRLYKTEKLTPKVSFSFDGTNKGKLSGSNKDMEYSLDGGTTWKSVTTINMTLPSEEISKLKVDSKIKVRFKNTTAGFEISFKSCEKIPNVQGDNTKNTVTGLDKTMEYSIDSGKTWTSYNGTFNTDLRGNVDLYVRYKATGTTFPSENLILKYNAEETEKFDGRVVYKLTSKATGRSVEVKSGSRSDNAQVVQHGVTGWSRQTVYLVSVSQDQYKIVSKLSGKVLAPKDSSKSNGATLVQTTYKGEDIQKWKIVNLGNSEYQIVNLETGYAITANNNRYTITVNKLAHNKNQVWRLKYHYNVVVPKVSFSFDGGNKGKLVGSNKSMEYSIDGGKSWKSVSRDNMTLSSYEIGKINSKYGIKVRVKGNAGILDININEKPKAPEVKADDNKNIVEGINSSMEYSKDNGRTWTKYRESNPAKFLSDVDLLVRVAGTGVTPPGESKKLSFTSKITTPLYKAFNPMDHITVKDSEGKDISKSIEVTKNNVDVNKKGMYSVTYKVSKGENEKIITKEVEVVSDFKYLSDINYKSGKCGWRSISKDSNIGGGSIVLYSIYGKDTFKKGIGAHAPSEIVYDVKDKGYTNFESYIGLNQNVYTSNATVIFKVYVDGSLKYSSGVVTSKTPYKYVDVDIKDANEVKLVVDSNGSKSSDFAIWADAKFTKKDSAPVIEASNVSYEKDDEIDFNEILKNVKAKDIEDGDLTSKVTYTTNYTKGSTGNFDIVYSVVDSEGYKTEKKVKLIVVNSSIYVSDTNWASAKSGWRKTKKDLTISSRSLRLWDGKKEVTYKKGIGTHAYSETVYNLEGKNYGYFTSYVGAAREGNYRTSVKFKVYVDGKLKAETGVMKRDTAKEFIKVNIGGAKQLRLVVLDGGNGNGNDTAIWADAKFLIADKTVMAVDTSKLEEAIKEGEALDSSHYEKDSWDNLKGKIAEAKLLLTKGGADKAKVDKAVEDIKSAITSLQEFKGESPVINAEDLSFYKGDEINFDSILSKVTVTDKEDGDLSSKVTYTTNYVKDKVGEFEIVYTAIDSHKNKAVKKVKLIVKEKFVYASDIAWVKATSSWKPVKKDSTINKNPLRLWDGKKEVTYKKGIGVHAHSEIVYDLKGKDYKFFSSYVGGCNREGSTSKKSVEFKVYVDGKLVANTGVMRKGTAQKFIKVNIAGAKEIKLVVSNGGDGNQNDHAIWADTKFIK</sequence>
<evidence type="ECO:0000256" key="2">
    <source>
        <dbReference type="SAM" id="SignalP"/>
    </source>
</evidence>
<dbReference type="InterPro" id="IPR038637">
    <property type="entry name" value="NPCBM_sf"/>
</dbReference>
<name>A0ABN1JJL4_9CLOT</name>
<keyword evidence="2" id="KW-0732">Signal</keyword>
<dbReference type="Proteomes" id="UP001501510">
    <property type="component" value="Unassembled WGS sequence"/>
</dbReference>
<dbReference type="Gene3D" id="2.60.120.1060">
    <property type="entry name" value="NPCBM/NEW2 domain"/>
    <property type="match status" value="3"/>
</dbReference>
<dbReference type="Pfam" id="PF14200">
    <property type="entry name" value="RicinB_lectin_2"/>
    <property type="match status" value="1"/>
</dbReference>
<feature type="chain" id="PRO_5047394777" description="F5/8 type C domain-containing protein" evidence="2">
    <location>
        <begin position="27"/>
        <end position="2124"/>
    </location>
</feature>
<dbReference type="SUPFAM" id="SSF110296">
    <property type="entry name" value="Oligoxyloglucan reducing end-specific cellobiohydrolase"/>
    <property type="match status" value="1"/>
</dbReference>
<dbReference type="CDD" id="cd00161">
    <property type="entry name" value="beta-trefoil_Ricin-like"/>
    <property type="match status" value="1"/>
</dbReference>
<dbReference type="InterPro" id="IPR035992">
    <property type="entry name" value="Ricin_B-like_lectins"/>
</dbReference>
<dbReference type="Gene3D" id="2.60.120.260">
    <property type="entry name" value="Galactose-binding domain-like"/>
    <property type="match status" value="2"/>
</dbReference>
<dbReference type="Gene3D" id="2.80.10.50">
    <property type="match status" value="1"/>
</dbReference>
<feature type="signal peptide" evidence="2">
    <location>
        <begin position="1"/>
        <end position="26"/>
    </location>
</feature>
<evidence type="ECO:0000259" key="3">
    <source>
        <dbReference type="PROSITE" id="PS50022"/>
    </source>
</evidence>
<feature type="domain" description="F5/8 type C" evidence="3">
    <location>
        <begin position="424"/>
        <end position="571"/>
    </location>
</feature>
<evidence type="ECO:0000256" key="1">
    <source>
        <dbReference type="ARBA" id="ARBA00023295"/>
    </source>
</evidence>
<evidence type="ECO:0000313" key="4">
    <source>
        <dbReference type="EMBL" id="GAA0741092.1"/>
    </source>
</evidence>
<dbReference type="Pfam" id="PF16403">
    <property type="entry name" value="Bact_surface_Ig-like"/>
    <property type="match status" value="1"/>
</dbReference>
<dbReference type="InterPro" id="IPR013783">
    <property type="entry name" value="Ig-like_fold"/>
</dbReference>
<keyword evidence="5" id="KW-1185">Reference proteome</keyword>
<dbReference type="EMBL" id="BAAACG010000010">
    <property type="protein sequence ID" value="GAA0741092.1"/>
    <property type="molecule type" value="Genomic_DNA"/>
</dbReference>
<gene>
    <name evidence="4" type="ORF">GCM10008906_21830</name>
</gene>
<dbReference type="InterPro" id="IPR000421">
    <property type="entry name" value="FA58C"/>
</dbReference>
<dbReference type="InterPro" id="IPR000772">
    <property type="entry name" value="Ricin_B_lectin"/>
</dbReference>
<comment type="caution">
    <text evidence="4">The sequence shown here is derived from an EMBL/GenBank/DDBJ whole genome shotgun (WGS) entry which is preliminary data.</text>
</comment>
<dbReference type="InterPro" id="IPR025142">
    <property type="entry name" value="DUF4073"/>
</dbReference>
<dbReference type="Gene3D" id="1.20.1270.90">
    <property type="entry name" value="AF1782-like"/>
    <property type="match status" value="1"/>
</dbReference>
<keyword evidence="1" id="KW-0378">Hydrolase</keyword>
<protein>
    <recommendedName>
        <fullName evidence="3">F5/8 type C domain-containing protein</fullName>
    </recommendedName>
</protein>
<reference evidence="4 5" key="1">
    <citation type="journal article" date="2019" name="Int. J. Syst. Evol. Microbiol.">
        <title>The Global Catalogue of Microorganisms (GCM) 10K type strain sequencing project: providing services to taxonomists for standard genome sequencing and annotation.</title>
        <authorList>
            <consortium name="The Broad Institute Genomics Platform"/>
            <consortium name="The Broad Institute Genome Sequencing Center for Infectious Disease"/>
            <person name="Wu L."/>
            <person name="Ma J."/>
        </authorList>
    </citation>
    <scope>NUCLEOTIDE SEQUENCE [LARGE SCALE GENOMIC DNA]</scope>
    <source>
        <strain evidence="4 5">JCM 1407</strain>
    </source>
</reference>
<dbReference type="Pfam" id="PF13285">
    <property type="entry name" value="DUF4073"/>
    <property type="match status" value="1"/>
</dbReference>
<dbReference type="InterPro" id="IPR032179">
    <property type="entry name" value="Cry22Aa_Ig-like"/>
</dbReference>
<evidence type="ECO:0000313" key="5">
    <source>
        <dbReference type="Proteomes" id="UP001501510"/>
    </source>
</evidence>
<dbReference type="PROSITE" id="PS50022">
    <property type="entry name" value="FA58C_3"/>
    <property type="match status" value="1"/>
</dbReference>
<accession>A0ABN1JJL4</accession>
<proteinExistence type="predicted"/>
<keyword evidence="1" id="KW-0326">Glycosidase</keyword>
<dbReference type="InterPro" id="IPR008979">
    <property type="entry name" value="Galactose-bd-like_sf"/>
</dbReference>
<dbReference type="SMART" id="SM00776">
    <property type="entry name" value="NPCBM"/>
    <property type="match status" value="3"/>
</dbReference>
<dbReference type="InterPro" id="IPR013222">
    <property type="entry name" value="Glyco_hyd_98_carb-bd"/>
</dbReference>
<dbReference type="SUPFAM" id="SSF49785">
    <property type="entry name" value="Galactose-binding domain-like"/>
    <property type="match status" value="5"/>
</dbReference>
<dbReference type="SUPFAM" id="SSF50370">
    <property type="entry name" value="Ricin B-like lectins"/>
    <property type="match status" value="1"/>
</dbReference>
<dbReference type="Pfam" id="PF08305">
    <property type="entry name" value="NPCBM"/>
    <property type="match status" value="3"/>
</dbReference>
<dbReference type="Gene3D" id="2.60.40.10">
    <property type="entry name" value="Immunoglobulins"/>
    <property type="match status" value="3"/>
</dbReference>
<organism evidence="4 5">
    <name type="scientific">Clostridium oceanicum</name>
    <dbReference type="NCBI Taxonomy" id="1543"/>
    <lineage>
        <taxon>Bacteria</taxon>
        <taxon>Bacillati</taxon>
        <taxon>Bacillota</taxon>
        <taxon>Clostridia</taxon>
        <taxon>Eubacteriales</taxon>
        <taxon>Clostridiaceae</taxon>
        <taxon>Clostridium</taxon>
    </lineage>
</organism>